<accession>A0ABP9PW11</accession>
<organism evidence="2 3">
    <name type="scientific">Nocardioides marinquilinus</name>
    <dbReference type="NCBI Taxonomy" id="1210400"/>
    <lineage>
        <taxon>Bacteria</taxon>
        <taxon>Bacillati</taxon>
        <taxon>Actinomycetota</taxon>
        <taxon>Actinomycetes</taxon>
        <taxon>Propionibacteriales</taxon>
        <taxon>Nocardioidaceae</taxon>
        <taxon>Nocardioides</taxon>
    </lineage>
</organism>
<evidence type="ECO:0008006" key="4">
    <source>
        <dbReference type="Google" id="ProtNLM"/>
    </source>
</evidence>
<gene>
    <name evidence="2" type="ORF">GCM10023340_31450</name>
</gene>
<keyword evidence="1" id="KW-0472">Membrane</keyword>
<feature type="transmembrane region" description="Helical" evidence="1">
    <location>
        <begin position="72"/>
        <end position="90"/>
    </location>
</feature>
<feature type="transmembrane region" description="Helical" evidence="1">
    <location>
        <begin position="49"/>
        <end position="65"/>
    </location>
</feature>
<name>A0ABP9PW11_9ACTN</name>
<evidence type="ECO:0000313" key="3">
    <source>
        <dbReference type="Proteomes" id="UP001500221"/>
    </source>
</evidence>
<keyword evidence="3" id="KW-1185">Reference proteome</keyword>
<evidence type="ECO:0000256" key="1">
    <source>
        <dbReference type="SAM" id="Phobius"/>
    </source>
</evidence>
<sequence length="196" mass="21054">MTLTRERPARSGVRAAVGWVVAVVVALAAVVLLAPGDRGHHATLLDGPRVWWALVVVAVAALTLWPRAWPGTVRWVATAVLCLPVVWLVVSGRLADDALVRSASPDGDLRVAVHEHDPFLEDGVRLVVDRPGPLLTYRYPARCTTVTAGAYDVRWTSPTSFDLVPRGDDEVPTVGFTVEGRAVTADAPGLWGPCRD</sequence>
<reference evidence="3" key="1">
    <citation type="journal article" date="2019" name="Int. J. Syst. Evol. Microbiol.">
        <title>The Global Catalogue of Microorganisms (GCM) 10K type strain sequencing project: providing services to taxonomists for standard genome sequencing and annotation.</title>
        <authorList>
            <consortium name="The Broad Institute Genomics Platform"/>
            <consortium name="The Broad Institute Genome Sequencing Center for Infectious Disease"/>
            <person name="Wu L."/>
            <person name="Ma J."/>
        </authorList>
    </citation>
    <scope>NUCLEOTIDE SEQUENCE [LARGE SCALE GENOMIC DNA]</scope>
    <source>
        <strain evidence="3">JCM 18459</strain>
    </source>
</reference>
<feature type="transmembrane region" description="Helical" evidence="1">
    <location>
        <begin position="12"/>
        <end position="34"/>
    </location>
</feature>
<dbReference type="RefSeq" id="WP_345460552.1">
    <property type="nucleotide sequence ID" value="NZ_BAABKG010000004.1"/>
</dbReference>
<dbReference type="EMBL" id="BAABKG010000004">
    <property type="protein sequence ID" value="GAA5151953.1"/>
    <property type="molecule type" value="Genomic_DNA"/>
</dbReference>
<dbReference type="Proteomes" id="UP001500221">
    <property type="component" value="Unassembled WGS sequence"/>
</dbReference>
<proteinExistence type="predicted"/>
<protein>
    <recommendedName>
        <fullName evidence="4">DUF1109 domain-containing protein</fullName>
    </recommendedName>
</protein>
<evidence type="ECO:0000313" key="2">
    <source>
        <dbReference type="EMBL" id="GAA5151953.1"/>
    </source>
</evidence>
<keyword evidence="1" id="KW-0812">Transmembrane</keyword>
<keyword evidence="1" id="KW-1133">Transmembrane helix</keyword>
<comment type="caution">
    <text evidence="2">The sequence shown here is derived from an EMBL/GenBank/DDBJ whole genome shotgun (WGS) entry which is preliminary data.</text>
</comment>